<dbReference type="AlphaFoldDB" id="A0A0C9LUX5"/>
<dbReference type="GO" id="GO:0032007">
    <property type="term" value="P:negative regulation of TOR signaling"/>
    <property type="evidence" value="ECO:0007669"/>
    <property type="project" value="TreeGrafter"/>
</dbReference>
<keyword evidence="1" id="KW-0175">Coiled coil</keyword>
<dbReference type="PANTHER" id="PTHR15154:SF2">
    <property type="entry name" value="HAMARTIN"/>
    <property type="match status" value="1"/>
</dbReference>
<feature type="coiled-coil region" evidence="1">
    <location>
        <begin position="659"/>
        <end position="746"/>
    </location>
</feature>
<dbReference type="GO" id="GO:0051726">
    <property type="term" value="P:regulation of cell cycle"/>
    <property type="evidence" value="ECO:0007669"/>
    <property type="project" value="TreeGrafter"/>
</dbReference>
<protein>
    <recommendedName>
        <fullName evidence="5">Hamartin</fullName>
    </recommendedName>
</protein>
<sequence>MVSLRDIIKSITQSVRNATAESEGQSSFDTIEKYIDEQTSANIGDTSLLASVDSASVDKLSQELVALYEATIGASAAHSTSQSAAITAPATQATVISCKPDIVRTHAQHYILLRSLRALLPILRPTRIFENWWHLLKPILTSACYTTRIKKETRLIITDSLIMEQDLVRIHEMADCIYFHKIVNTYLEWAESSYQRQEERDETSRQHQALLDLDQDEWSKNLTTILLSVGASETKQFFHLLNRYFLSSKHRLQIVYLLSEFMRRRRTHLHEILDTPLFESMLKSLMYDNSTTLIAISVTNLIMLLPRMCTSLPQFLPQLFYIFARAICWDQLRDLRKKQSSDSFAYISPNRKVADGWDCVDYTFSKLSAPPSNPQTGAFFTSLYGLYPCNFLKFLYKPYVYFKENDFLLPEEFDEETFKARTIPQVTRHMLHPNLVAMDAQTELTDKTRWMKMEPPDVIAQIMGLDLTNAASRVAFTASEEAEENKQLDLLDETLWCEAKEENKEFKRLEGLSDDSSGSIEVPQQPLQQQHNSSANRPYMISNIVTLHKALKSGAEVLVGDDVWDAAAEPTPTTTTPSTPITSTTTPSSTDQPIDISGMSSETRLLLAALKREVLLLRNELNFELFLKQQHLQHIGRLHREHVLDTSVEAERQQLYNTTRMLKAQLNQTTSALEKLKAESALTKQKHIKWEDEQSGKLRNYREARKEWQNQMARTAHQVKDYEKQLNEQRIQLDNARQRVFEVENELKTLEPTLKQVTENEHRVKQLTQQMLLWEEDTIHMEEQKRYIKGLLSQWWSMEELVASLQTENRRLQEEQIHKEEGYEKLKVELTDSHTKMESLSKTFNCTKDSTEAERLQQVINELKSRLEQLEIEKLEWSAEIEALQSKSNSLQEQVAVSTPSEE</sequence>
<evidence type="ECO:0000256" key="1">
    <source>
        <dbReference type="SAM" id="Coils"/>
    </source>
</evidence>
<proteinExistence type="predicted"/>
<dbReference type="OrthoDB" id="6022054at2759"/>
<dbReference type="STRING" id="91626.A0A0C9LUX5"/>
<evidence type="ECO:0000313" key="4">
    <source>
        <dbReference type="Proteomes" id="UP000053815"/>
    </source>
</evidence>
<feature type="coiled-coil region" evidence="1">
    <location>
        <begin position="853"/>
        <end position="894"/>
    </location>
</feature>
<feature type="compositionally biased region" description="Polar residues" evidence="2">
    <location>
        <begin position="525"/>
        <end position="535"/>
    </location>
</feature>
<dbReference type="Pfam" id="PF04388">
    <property type="entry name" value="Hamartin"/>
    <property type="match status" value="1"/>
</dbReference>
<dbReference type="InterPro" id="IPR007483">
    <property type="entry name" value="Hamartin"/>
</dbReference>
<evidence type="ECO:0000313" key="3">
    <source>
        <dbReference type="EMBL" id="GAN05785.1"/>
    </source>
</evidence>
<dbReference type="GO" id="GO:0033596">
    <property type="term" value="C:TSC1-TSC2 complex"/>
    <property type="evidence" value="ECO:0007669"/>
    <property type="project" value="TreeGrafter"/>
</dbReference>
<dbReference type="Proteomes" id="UP000053815">
    <property type="component" value="Unassembled WGS sequence"/>
</dbReference>
<dbReference type="PANTHER" id="PTHR15154">
    <property type="entry name" value="HAMARTIN"/>
    <property type="match status" value="1"/>
</dbReference>
<organism evidence="3">
    <name type="scientific">Mucor ambiguus</name>
    <dbReference type="NCBI Taxonomy" id="91626"/>
    <lineage>
        <taxon>Eukaryota</taxon>
        <taxon>Fungi</taxon>
        <taxon>Fungi incertae sedis</taxon>
        <taxon>Mucoromycota</taxon>
        <taxon>Mucoromycotina</taxon>
        <taxon>Mucoromycetes</taxon>
        <taxon>Mucorales</taxon>
        <taxon>Mucorineae</taxon>
        <taxon>Mucoraceae</taxon>
        <taxon>Mucor</taxon>
    </lineage>
</organism>
<name>A0A0C9LUX5_9FUNG</name>
<feature type="region of interest" description="Disordered" evidence="2">
    <location>
        <begin position="509"/>
        <end position="535"/>
    </location>
</feature>
<keyword evidence="4" id="KW-1185">Reference proteome</keyword>
<feature type="region of interest" description="Disordered" evidence="2">
    <location>
        <begin position="568"/>
        <end position="596"/>
    </location>
</feature>
<evidence type="ECO:0000256" key="2">
    <source>
        <dbReference type="SAM" id="MobiDB-lite"/>
    </source>
</evidence>
<feature type="compositionally biased region" description="Low complexity" evidence="2">
    <location>
        <begin position="570"/>
        <end position="590"/>
    </location>
</feature>
<gene>
    <name evidence="3" type="ORF">MAM1_0101d05260</name>
</gene>
<dbReference type="EMBL" id="DF836390">
    <property type="protein sequence ID" value="GAN05785.1"/>
    <property type="molecule type" value="Genomic_DNA"/>
</dbReference>
<reference evidence="3" key="1">
    <citation type="submission" date="2014-09" db="EMBL/GenBank/DDBJ databases">
        <title>Draft genome sequence of an oleaginous Mucoromycotina fungus Mucor ambiguus NBRC6742.</title>
        <authorList>
            <person name="Takeda I."/>
            <person name="Yamane N."/>
            <person name="Morita T."/>
            <person name="Tamano K."/>
            <person name="Machida M."/>
            <person name="Baker S."/>
            <person name="Koike H."/>
        </authorList>
    </citation>
    <scope>NUCLEOTIDE SEQUENCE</scope>
    <source>
        <strain evidence="3">NBRC 6742</strain>
    </source>
</reference>
<accession>A0A0C9LUX5</accession>
<evidence type="ECO:0008006" key="5">
    <source>
        <dbReference type="Google" id="ProtNLM"/>
    </source>
</evidence>